<dbReference type="SMART" id="SM00267">
    <property type="entry name" value="GGDEF"/>
    <property type="match status" value="1"/>
</dbReference>
<gene>
    <name evidence="6" type="ORF">HII17_09345</name>
</gene>
<feature type="transmembrane region" description="Helical" evidence="4">
    <location>
        <begin position="29"/>
        <end position="46"/>
    </location>
</feature>
<keyword evidence="4" id="KW-0472">Membrane</keyword>
<dbReference type="Gene3D" id="3.30.70.270">
    <property type="match status" value="1"/>
</dbReference>
<evidence type="ECO:0000256" key="3">
    <source>
        <dbReference type="ARBA" id="ARBA00034247"/>
    </source>
</evidence>
<evidence type="ECO:0000256" key="1">
    <source>
        <dbReference type="ARBA" id="ARBA00001946"/>
    </source>
</evidence>
<keyword evidence="7" id="KW-1185">Reference proteome</keyword>
<feature type="transmembrane region" description="Helical" evidence="4">
    <location>
        <begin position="52"/>
        <end position="74"/>
    </location>
</feature>
<organism evidence="6 7">
    <name type="scientific">Thalassotalea algicola</name>
    <dbReference type="NCBI Taxonomy" id="2716224"/>
    <lineage>
        <taxon>Bacteria</taxon>
        <taxon>Pseudomonadati</taxon>
        <taxon>Pseudomonadota</taxon>
        <taxon>Gammaproteobacteria</taxon>
        <taxon>Alteromonadales</taxon>
        <taxon>Colwelliaceae</taxon>
        <taxon>Thalassotalea</taxon>
    </lineage>
</organism>
<dbReference type="PANTHER" id="PTHR45138:SF9">
    <property type="entry name" value="DIGUANYLATE CYCLASE DGCM-RELATED"/>
    <property type="match status" value="1"/>
</dbReference>
<feature type="domain" description="GGDEF" evidence="5">
    <location>
        <begin position="230"/>
        <end position="362"/>
    </location>
</feature>
<dbReference type="CDD" id="cd01949">
    <property type="entry name" value="GGDEF"/>
    <property type="match status" value="1"/>
</dbReference>
<accession>A0A7Y0LCV1</accession>
<dbReference type="FunFam" id="3.30.70.270:FF:000001">
    <property type="entry name" value="Diguanylate cyclase domain protein"/>
    <property type="match status" value="1"/>
</dbReference>
<proteinExistence type="predicted"/>
<reference evidence="6 7" key="1">
    <citation type="submission" date="2020-04" db="EMBL/GenBank/DDBJ databases">
        <title>Thalassotalea sp. M1531, isolated from the surface of marine red alga.</title>
        <authorList>
            <person name="Pang L."/>
            <person name="Lu D.-C."/>
        </authorList>
    </citation>
    <scope>NUCLEOTIDE SEQUENCE [LARGE SCALE GENOMIC DNA]</scope>
    <source>
        <strain evidence="6 7">M1531</strain>
    </source>
</reference>
<dbReference type="Pfam" id="PF20966">
    <property type="entry name" value="MASE6"/>
    <property type="match status" value="1"/>
</dbReference>
<sequence>MKYLKQLLLAYFRAGLDDNNPDETYRRKYVVNLFSFVGMSITFLMATNAAFIGNWLLSSILYIASAVYLIGFYMQKKTSNVDLSSNIILYSLTALMIYLIYSGGTNNTGPLWIFMVAPVALFLHGLKRGLVDLSIFLIIICTLLFFPDGQLLATSYDPDFKTRLIYSFLTVTFLSSFYEYSREKSHKSTLEISKEFERLANYDPLTKLSNRRDALSKLDYEYHRMLRTNQPLTVLLCDIDHFKAINDTHGHDAGDQVLIKLAELFKTQIRAQDTVARWGGEEFLFILPQTDIAHADTFSEKIHAAIRKCEVPYQNQSISCTTSIGMCQIEENTSINQALHRADEALYEAKAQGRNQTAPKVA</sequence>
<dbReference type="InterPro" id="IPR050469">
    <property type="entry name" value="Diguanylate_Cyclase"/>
</dbReference>
<dbReference type="Pfam" id="PF00990">
    <property type="entry name" value="GGDEF"/>
    <property type="match status" value="1"/>
</dbReference>
<dbReference type="PROSITE" id="PS50887">
    <property type="entry name" value="GGDEF"/>
    <property type="match status" value="1"/>
</dbReference>
<protein>
    <recommendedName>
        <fullName evidence="2">diguanylate cyclase</fullName>
        <ecNumber evidence="2">2.7.7.65</ecNumber>
    </recommendedName>
</protein>
<dbReference type="SUPFAM" id="SSF55073">
    <property type="entry name" value="Nucleotide cyclase"/>
    <property type="match status" value="1"/>
</dbReference>
<dbReference type="InterPro" id="IPR029787">
    <property type="entry name" value="Nucleotide_cyclase"/>
</dbReference>
<dbReference type="Proteomes" id="UP000568664">
    <property type="component" value="Unassembled WGS sequence"/>
</dbReference>
<dbReference type="NCBIfam" id="TIGR00254">
    <property type="entry name" value="GGDEF"/>
    <property type="match status" value="1"/>
</dbReference>
<comment type="cofactor">
    <cofactor evidence="1">
        <name>Mg(2+)</name>
        <dbReference type="ChEBI" id="CHEBI:18420"/>
    </cofactor>
</comment>
<evidence type="ECO:0000256" key="4">
    <source>
        <dbReference type="SAM" id="Phobius"/>
    </source>
</evidence>
<dbReference type="PANTHER" id="PTHR45138">
    <property type="entry name" value="REGULATORY COMPONENTS OF SENSORY TRANSDUCTION SYSTEM"/>
    <property type="match status" value="1"/>
</dbReference>
<dbReference type="InterPro" id="IPR043128">
    <property type="entry name" value="Rev_trsase/Diguanyl_cyclase"/>
</dbReference>
<dbReference type="EC" id="2.7.7.65" evidence="2"/>
<dbReference type="RefSeq" id="WP_169075113.1">
    <property type="nucleotide sequence ID" value="NZ_JABBXH010000003.1"/>
</dbReference>
<evidence type="ECO:0000259" key="5">
    <source>
        <dbReference type="PROSITE" id="PS50887"/>
    </source>
</evidence>
<dbReference type="InterPro" id="IPR000160">
    <property type="entry name" value="GGDEF_dom"/>
</dbReference>
<keyword evidence="4" id="KW-0812">Transmembrane</keyword>
<name>A0A7Y0LCV1_9GAMM</name>
<dbReference type="AlphaFoldDB" id="A0A7Y0LCV1"/>
<dbReference type="InterPro" id="IPR048435">
    <property type="entry name" value="MASE6"/>
</dbReference>
<feature type="transmembrane region" description="Helical" evidence="4">
    <location>
        <begin position="164"/>
        <end position="180"/>
    </location>
</feature>
<comment type="caution">
    <text evidence="6">The sequence shown here is derived from an EMBL/GenBank/DDBJ whole genome shotgun (WGS) entry which is preliminary data.</text>
</comment>
<feature type="transmembrane region" description="Helical" evidence="4">
    <location>
        <begin position="133"/>
        <end position="152"/>
    </location>
</feature>
<dbReference type="GO" id="GO:0052621">
    <property type="term" value="F:diguanylate cyclase activity"/>
    <property type="evidence" value="ECO:0007669"/>
    <property type="project" value="UniProtKB-EC"/>
</dbReference>
<feature type="transmembrane region" description="Helical" evidence="4">
    <location>
        <begin position="86"/>
        <end position="103"/>
    </location>
</feature>
<keyword evidence="4" id="KW-1133">Transmembrane helix</keyword>
<evidence type="ECO:0000256" key="2">
    <source>
        <dbReference type="ARBA" id="ARBA00012528"/>
    </source>
</evidence>
<feature type="transmembrane region" description="Helical" evidence="4">
    <location>
        <begin position="109"/>
        <end position="126"/>
    </location>
</feature>
<evidence type="ECO:0000313" key="7">
    <source>
        <dbReference type="Proteomes" id="UP000568664"/>
    </source>
</evidence>
<comment type="catalytic activity">
    <reaction evidence="3">
        <text>2 GTP = 3',3'-c-di-GMP + 2 diphosphate</text>
        <dbReference type="Rhea" id="RHEA:24898"/>
        <dbReference type="ChEBI" id="CHEBI:33019"/>
        <dbReference type="ChEBI" id="CHEBI:37565"/>
        <dbReference type="ChEBI" id="CHEBI:58805"/>
        <dbReference type="EC" id="2.7.7.65"/>
    </reaction>
</comment>
<evidence type="ECO:0000313" key="6">
    <source>
        <dbReference type="EMBL" id="NMP31767.1"/>
    </source>
</evidence>
<dbReference type="EMBL" id="JABBXH010000003">
    <property type="protein sequence ID" value="NMP31767.1"/>
    <property type="molecule type" value="Genomic_DNA"/>
</dbReference>